<dbReference type="PRINTS" id="PR01071">
    <property type="entry name" value="ACOABIOTINCC"/>
</dbReference>
<evidence type="ECO:0000256" key="1">
    <source>
        <dbReference type="ARBA" id="ARBA00017562"/>
    </source>
</evidence>
<evidence type="ECO:0000259" key="4">
    <source>
        <dbReference type="PROSITE" id="PS50968"/>
    </source>
</evidence>
<keyword evidence="3" id="KW-0150">Chloroplast</keyword>
<dbReference type="PANTHER" id="PTHR45266">
    <property type="entry name" value="OXALOACETATE DECARBOXYLASE ALPHA CHAIN"/>
    <property type="match status" value="1"/>
</dbReference>
<dbReference type="EMBL" id="MK814680">
    <property type="protein sequence ID" value="QCI07197.1"/>
    <property type="molecule type" value="Genomic_DNA"/>
</dbReference>
<accession>A0A4D6WU94</accession>
<evidence type="ECO:0000256" key="3">
    <source>
        <dbReference type="RuleBase" id="RU364072"/>
    </source>
</evidence>
<sequence length="163" mass="18667">MKFQIKNLKQLLHSIQQNNIDEIHIYSNTLKLSINKSLHTLNNTKNAIQTIEDTYQPNTKKKNHTKQIKKNTSKVINSPETYFTIVSPMVGTFYCSPAPNEPPFVKLYDIVKKQQTVCIIEAMKLMNEIESEIYGEIVEILVKDGEIIDCGQALMIVKPLNTE</sequence>
<dbReference type="AlphaFoldDB" id="A0A4D6WU94"/>
<comment type="function">
    <text evidence="3">This protein is a component of the acetyl coenzyme A carboxylase complex; first, biotin carboxylase catalyzes the carboxylation of the carrier protein and then the transcarboxylase transfers the carboxyl group to form malonyl-CoA.</text>
</comment>
<dbReference type="Pfam" id="PF00364">
    <property type="entry name" value="Biotin_lipoyl"/>
    <property type="match status" value="1"/>
</dbReference>
<comment type="pathway">
    <text evidence="3">Lipid metabolism; fatty acid biosynthesis.</text>
</comment>
<dbReference type="GO" id="GO:0009507">
    <property type="term" value="C:chloroplast"/>
    <property type="evidence" value="ECO:0007669"/>
    <property type="project" value="UniProtKB-SubCell"/>
</dbReference>
<dbReference type="PROSITE" id="PS50968">
    <property type="entry name" value="BIOTINYL_LIPOYL"/>
    <property type="match status" value="1"/>
</dbReference>
<dbReference type="InterPro" id="IPR050709">
    <property type="entry name" value="Biotin_Carboxyl_Carrier/Decarb"/>
</dbReference>
<feature type="domain" description="Lipoyl-binding" evidence="4">
    <location>
        <begin position="82"/>
        <end position="158"/>
    </location>
</feature>
<gene>
    <name evidence="5" type="primary">accB</name>
</gene>
<evidence type="ECO:0000256" key="2">
    <source>
        <dbReference type="ARBA" id="ARBA00023267"/>
    </source>
</evidence>
<comment type="subcellular location">
    <subcellularLocation>
        <location evidence="3">Plastid</location>
        <location evidence="3">Chloroplast</location>
    </subcellularLocation>
</comment>
<evidence type="ECO:0000313" key="5">
    <source>
        <dbReference type="EMBL" id="QCI07197.1"/>
    </source>
</evidence>
<dbReference type="NCBIfam" id="TIGR00531">
    <property type="entry name" value="BCCP"/>
    <property type="match status" value="1"/>
</dbReference>
<dbReference type="PANTHER" id="PTHR45266:SF3">
    <property type="entry name" value="OXALOACETATE DECARBOXYLASE ALPHA CHAIN"/>
    <property type="match status" value="1"/>
</dbReference>
<name>A0A4D6WU94_9FLOR</name>
<keyword evidence="3" id="KW-0275">Fatty acid biosynthesis</keyword>
<dbReference type="InterPro" id="IPR000089">
    <property type="entry name" value="Biotin_lipoyl"/>
</dbReference>
<dbReference type="Gene3D" id="2.40.50.100">
    <property type="match status" value="1"/>
</dbReference>
<reference evidence="5" key="2">
    <citation type="submission" date="2019-04" db="EMBL/GenBank/DDBJ databases">
        <authorList>
            <person name="Pasella M."/>
        </authorList>
    </citation>
    <scope>NUCLEOTIDE SEQUENCE</scope>
    <source>
        <strain evidence="5">HV05551</strain>
    </source>
</reference>
<dbReference type="SUPFAM" id="SSF51230">
    <property type="entry name" value="Single hybrid motif"/>
    <property type="match status" value="1"/>
</dbReference>
<protein>
    <recommendedName>
        <fullName evidence="1 3">Biotin carboxyl carrier protein of acetyl-CoA carboxylase</fullName>
    </recommendedName>
</protein>
<keyword evidence="3" id="KW-0443">Lipid metabolism</keyword>
<keyword evidence="3" id="KW-0276">Fatty acid metabolism</keyword>
<organism evidence="5">
    <name type="scientific">Hypnea pannosa</name>
    <dbReference type="NCBI Taxonomy" id="105607"/>
    <lineage>
        <taxon>Eukaryota</taxon>
        <taxon>Rhodophyta</taxon>
        <taxon>Florideophyceae</taxon>
        <taxon>Rhodymeniophycidae</taxon>
        <taxon>Gigartinales</taxon>
        <taxon>Hypneaceae</taxon>
        <taxon>Hypnea</taxon>
    </lineage>
</organism>
<dbReference type="GO" id="GO:0003989">
    <property type="term" value="F:acetyl-CoA carboxylase activity"/>
    <property type="evidence" value="ECO:0007669"/>
    <property type="project" value="InterPro"/>
</dbReference>
<geneLocation type="plastid" evidence="5"/>
<keyword evidence="2 3" id="KW-0092">Biotin</keyword>
<dbReference type="InterPro" id="IPR001249">
    <property type="entry name" value="AcCoA_biotinCC"/>
</dbReference>
<dbReference type="GO" id="GO:0009317">
    <property type="term" value="C:acetyl-CoA carboxylase complex"/>
    <property type="evidence" value="ECO:0007669"/>
    <property type="project" value="InterPro"/>
</dbReference>
<keyword evidence="3 5" id="KW-0934">Plastid</keyword>
<dbReference type="InterPro" id="IPR011053">
    <property type="entry name" value="Single_hybrid_motif"/>
</dbReference>
<dbReference type="CDD" id="cd06850">
    <property type="entry name" value="biotinyl_domain"/>
    <property type="match status" value="1"/>
</dbReference>
<dbReference type="UniPathway" id="UPA00094"/>
<keyword evidence="3" id="KW-0444">Lipid biosynthesis</keyword>
<proteinExistence type="predicted"/>
<dbReference type="GO" id="GO:0006633">
    <property type="term" value="P:fatty acid biosynthetic process"/>
    <property type="evidence" value="ECO:0007669"/>
    <property type="project" value="UniProtKB-UniPathway"/>
</dbReference>
<reference evidence="5" key="1">
    <citation type="journal article" date="2019" name="Mol. Phylogenet. Evol.">
        <title>Morphological evolution and classification of the red algal order Ceramiales inferred using plastid phylogenomics.</title>
        <authorList>
            <person name="Diaz-Tapia P."/>
            <person name="Pasella M.M."/>
            <person name="Verbruggen H."/>
            <person name="Maggs C.A."/>
        </authorList>
    </citation>
    <scope>NUCLEOTIDE SEQUENCE</scope>
    <source>
        <strain evidence="5">HV05551</strain>
    </source>
</reference>